<sequence>MKAFENELSLFDMTRANYAAGPEDIDVVGYDGQTVYQEPPERHLTTEYNRTGSQSLVDRSDPDHALGGSGAPLMQYLDFVAFRNESPIVTLNIGGIANLQVANADRSRMMAFDTGPGNVMLDHVVKARIHLAYDKDGELTAKGTVIEPLLEELEKQPFFRPQTSPFCMATGLWLEICRRLPQEIFFVCNRRPLGYSYHVYGYFDRTSSG</sequence>
<proteinExistence type="predicted"/>
<dbReference type="GO" id="GO:0016773">
    <property type="term" value="F:phosphotransferase activity, alcohol group as acceptor"/>
    <property type="evidence" value="ECO:0007669"/>
    <property type="project" value="InterPro"/>
</dbReference>
<evidence type="ECO:0000313" key="2">
    <source>
        <dbReference type="Proteomes" id="UP001143548"/>
    </source>
</evidence>
<organism evidence="1 2">
    <name type="scientific">Aspergillus brasiliensis</name>
    <dbReference type="NCBI Taxonomy" id="319629"/>
    <lineage>
        <taxon>Eukaryota</taxon>
        <taxon>Fungi</taxon>
        <taxon>Dikarya</taxon>
        <taxon>Ascomycota</taxon>
        <taxon>Pezizomycotina</taxon>
        <taxon>Eurotiomycetes</taxon>
        <taxon>Eurotiomycetidae</taxon>
        <taxon>Eurotiales</taxon>
        <taxon>Aspergillaceae</taxon>
        <taxon>Aspergillus</taxon>
        <taxon>Aspergillus subgen. Circumdati</taxon>
    </lineage>
</organism>
<dbReference type="AlphaFoldDB" id="A0A9W6DUK4"/>
<dbReference type="Pfam" id="PF03702">
    <property type="entry name" value="AnmK"/>
    <property type="match status" value="1"/>
</dbReference>
<comment type="caution">
    <text evidence="1">The sequence shown here is derived from an EMBL/GenBank/DDBJ whole genome shotgun (WGS) entry which is preliminary data.</text>
</comment>
<dbReference type="InterPro" id="IPR005338">
    <property type="entry name" value="Anhydro_N_Ac-Mur_kinase"/>
</dbReference>
<dbReference type="GO" id="GO:0005524">
    <property type="term" value="F:ATP binding"/>
    <property type="evidence" value="ECO:0007669"/>
    <property type="project" value="InterPro"/>
</dbReference>
<dbReference type="PANTHER" id="PTHR30605">
    <property type="entry name" value="ANHYDRO-N-ACETYLMURAMIC ACID KINASE"/>
    <property type="match status" value="1"/>
</dbReference>
<accession>A0A9W6DUK4</accession>
<protein>
    <recommendedName>
        <fullName evidence="3">Anhydro-N-acetylmuramic acid kinase</fullName>
    </recommendedName>
</protein>
<dbReference type="Gene3D" id="3.30.420.40">
    <property type="match status" value="1"/>
</dbReference>
<evidence type="ECO:0008006" key="3">
    <source>
        <dbReference type="Google" id="ProtNLM"/>
    </source>
</evidence>
<evidence type="ECO:0000313" key="1">
    <source>
        <dbReference type="EMBL" id="GKZ28011.1"/>
    </source>
</evidence>
<dbReference type="PANTHER" id="PTHR30605:SF0">
    <property type="entry name" value="ANHYDRO-N-ACETYLMURAMIC ACID KINASE"/>
    <property type="match status" value="1"/>
</dbReference>
<dbReference type="Proteomes" id="UP001143548">
    <property type="component" value="Unassembled WGS sequence"/>
</dbReference>
<name>A0A9W6DUK4_9EURO</name>
<dbReference type="GO" id="GO:0009254">
    <property type="term" value="P:peptidoglycan turnover"/>
    <property type="evidence" value="ECO:0007669"/>
    <property type="project" value="InterPro"/>
</dbReference>
<reference evidence="1" key="1">
    <citation type="submission" date="2022-07" db="EMBL/GenBank/DDBJ databases">
        <title>Taxonomy of Aspergillus series Nigri: significant species reduction supported by multi-species coalescent approaches.</title>
        <authorList>
            <person name="Bian C."/>
            <person name="Kusuya Y."/>
            <person name="Sklenar F."/>
            <person name="D'hooge E."/>
            <person name="Yaguchi T."/>
            <person name="Takahashi H."/>
            <person name="Hubka V."/>
        </authorList>
    </citation>
    <scope>NUCLEOTIDE SEQUENCE</scope>
    <source>
        <strain evidence="1">CBS 733.88</strain>
    </source>
</reference>
<gene>
    <name evidence="1" type="ORF">AbraCBS73388_008743</name>
</gene>
<dbReference type="EMBL" id="BROQ01000536">
    <property type="protein sequence ID" value="GKZ28011.1"/>
    <property type="molecule type" value="Genomic_DNA"/>
</dbReference>
<dbReference type="GO" id="GO:0006040">
    <property type="term" value="P:amino sugar metabolic process"/>
    <property type="evidence" value="ECO:0007669"/>
    <property type="project" value="InterPro"/>
</dbReference>